<gene>
    <name evidence="4" type="ORF">L201_006907</name>
</gene>
<feature type="compositionally biased region" description="Low complexity" evidence="2">
    <location>
        <begin position="22"/>
        <end position="33"/>
    </location>
</feature>
<proteinExistence type="predicted"/>
<dbReference type="CDD" id="cd00067">
    <property type="entry name" value="GAL4"/>
    <property type="match status" value="1"/>
</dbReference>
<dbReference type="InterPro" id="IPR001138">
    <property type="entry name" value="Zn2Cys6_DnaBD"/>
</dbReference>
<dbReference type="RefSeq" id="XP_066078717.1">
    <property type="nucleotide sequence ID" value="XM_066222620.1"/>
</dbReference>
<feature type="compositionally biased region" description="Polar residues" evidence="2">
    <location>
        <begin position="165"/>
        <end position="209"/>
    </location>
</feature>
<dbReference type="SMART" id="SM00066">
    <property type="entry name" value="GAL4"/>
    <property type="match status" value="1"/>
</dbReference>
<keyword evidence="1" id="KW-0539">Nucleus</keyword>
<dbReference type="EMBL" id="CP144106">
    <property type="protein sequence ID" value="WWC91955.1"/>
    <property type="molecule type" value="Genomic_DNA"/>
</dbReference>
<protein>
    <recommendedName>
        <fullName evidence="3">Zn(2)-C6 fungal-type domain-containing protein</fullName>
    </recommendedName>
</protein>
<feature type="region of interest" description="Disordered" evidence="2">
    <location>
        <begin position="1058"/>
        <end position="1162"/>
    </location>
</feature>
<sequence>MSSSSNRPRSAYLANTSVFAISSNGPSSTSSSSLQPFSGYDSYSNTNEIRSETTSSSTIGVTGAGPSAGTTTTTTPTPPATTSKSTNNAPQIKRGKTGCITCRIRKKRCDEAKPTCNNCDRLGLDCMGYSVQRPAWLKAKEVENQLKLEIKQKSTERRRTKKTVQPKTTGISKTRSNKNSNLKVKSRTQNDSRNITPYTENSDLQYESTHNMDHSSAEEWEPFPGHGVEQDYNHEIELNSISGSSHSGYAQLPSALSLSTNVSANIIQPPAQNMEAPSHELRWQPLNPNEEIATSLYGSWTWNSDQTQTHNQNQGQDPYQIYHEPSTSYTDWAVAINPVTELCNPTTTSNPTNVEEVPANYHQPPTIQYHAAEPQHFPIPIQHPIQPPPHKLNSQAQIQAHLQIQGQGQRQDSQGNMPGQYSEDLTNPDTSLDELWLYLLNSNDPHHSHPIQNSNANLKKNHNNKRLESDNHDFRFRTNSFRSRSSSNSEPDTESKLQSRSKLQLQSESTTSTVITNPSPLTPKSLRTNPNSTQMYFNHYLDIILPLQFRFIEYSTLNFLAPLALNDGNVMNSLNCLAALHLSIHKNKNKSKKLENRGKDIDTDARINDRSQNRYSSINGNSRIENDNGRIREIHEDADQPLNLPRDGKDEKVAEKSFEKTMINLRLVKTSPKDTLKLTSTSTDKFDSNLVSSIFAISYIIFKGGISHQWVESLEISRKCLSAGLNNSPELGIYVTSNPSLPWNSEFSSNLPTPPHTSSRSTNHAESPWKRYRPFLHAMIRTDIIICITENKGSELLPIYRFLLNRSPYHTSNFDQPNNSMPNLSDLDNTTMLALAETCALSEWKMKSEKERCLDIEELVKRGSNIKNLLNERSWRERRIFNYEIELKNLVERMSINNNNNNSNGKNEKSKSNMNKKSKGYSSEITENDILKGKLLSDVFFQGSKILLAITMNGSYPKLQSIKEPINKIIELINQLSILENQMNIQSSQNINIDDRNTSPLPQHLESHLIIPERSTSISPSNNSYISLSPEYSISQKSDHNNQAIQYSNDASLQHNHNLHQQHQARQHQQHYSTYNQNSLQSTQHSYGISTQSYQQKQAQTQHYHRANHQNPAQTQSDINSNQTHHQHYLRGQETQALSQSQSNYQQRYQSETGNLSDHRYIPKSSNLVTNTRHTNEFVRSLVFPLTIAACHCTKELQPFFRKLFLNLNKDTLLFGNTKYSWILIEKIWEKRNNFSKKNGTSDVEEKNDGDNLNLYWLEIMKDKNGNGCNWEHGLLMI</sequence>
<feature type="domain" description="Zn(2)-C6 fungal-type" evidence="3">
    <location>
        <begin position="98"/>
        <end position="126"/>
    </location>
</feature>
<dbReference type="PROSITE" id="PS50048">
    <property type="entry name" value="ZN2_CY6_FUNGAL_2"/>
    <property type="match status" value="1"/>
</dbReference>
<feature type="compositionally biased region" description="Low complexity" evidence="2">
    <location>
        <begin position="477"/>
        <end position="489"/>
    </location>
</feature>
<feature type="compositionally biased region" description="Low complexity" evidence="2">
    <location>
        <begin position="402"/>
        <end position="414"/>
    </location>
</feature>
<dbReference type="InterPro" id="IPR036864">
    <property type="entry name" value="Zn2-C6_fun-type_DNA-bd_sf"/>
</dbReference>
<dbReference type="GO" id="GO:0008270">
    <property type="term" value="F:zinc ion binding"/>
    <property type="evidence" value="ECO:0007669"/>
    <property type="project" value="InterPro"/>
</dbReference>
<dbReference type="PANTHER" id="PTHR37534:SF20">
    <property type="entry name" value="PRO1A C6 ZINK-FINGER PROTEIN"/>
    <property type="match status" value="1"/>
</dbReference>
<organism evidence="4 5">
    <name type="scientific">Kwoniella dendrophila CBS 6074</name>
    <dbReference type="NCBI Taxonomy" id="1295534"/>
    <lineage>
        <taxon>Eukaryota</taxon>
        <taxon>Fungi</taxon>
        <taxon>Dikarya</taxon>
        <taxon>Basidiomycota</taxon>
        <taxon>Agaricomycotina</taxon>
        <taxon>Tremellomycetes</taxon>
        <taxon>Tremellales</taxon>
        <taxon>Cryptococcaceae</taxon>
        <taxon>Kwoniella</taxon>
    </lineage>
</organism>
<feature type="region of interest" description="Disordered" evidence="2">
    <location>
        <begin position="896"/>
        <end position="922"/>
    </location>
</feature>
<evidence type="ECO:0000313" key="4">
    <source>
        <dbReference type="EMBL" id="WWC91955.1"/>
    </source>
</evidence>
<feature type="compositionally biased region" description="Basic and acidic residues" evidence="2">
    <location>
        <begin position="465"/>
        <end position="476"/>
    </location>
</feature>
<dbReference type="PANTHER" id="PTHR37534">
    <property type="entry name" value="TRANSCRIPTIONAL ACTIVATOR PROTEIN UGA3"/>
    <property type="match status" value="1"/>
</dbReference>
<dbReference type="Proteomes" id="UP001355207">
    <property type="component" value="Chromosome 9"/>
</dbReference>
<feature type="region of interest" description="Disordered" evidence="2">
    <location>
        <begin position="20"/>
        <end position="92"/>
    </location>
</feature>
<dbReference type="AlphaFoldDB" id="A0AAX4K5A8"/>
<evidence type="ECO:0000256" key="1">
    <source>
        <dbReference type="ARBA" id="ARBA00023242"/>
    </source>
</evidence>
<feature type="compositionally biased region" description="Polar residues" evidence="2">
    <location>
        <begin position="496"/>
        <end position="519"/>
    </location>
</feature>
<feature type="compositionally biased region" description="Basic residues" evidence="2">
    <location>
        <begin position="1058"/>
        <end position="1069"/>
    </location>
</feature>
<dbReference type="Pfam" id="PF00172">
    <property type="entry name" value="Zn_clus"/>
    <property type="match status" value="1"/>
</dbReference>
<feature type="region of interest" description="Disordered" evidence="2">
    <location>
        <begin position="447"/>
        <end position="527"/>
    </location>
</feature>
<accession>A0AAX4K5A8</accession>
<evidence type="ECO:0000313" key="5">
    <source>
        <dbReference type="Proteomes" id="UP001355207"/>
    </source>
</evidence>
<feature type="compositionally biased region" description="Low complexity" evidence="2">
    <location>
        <begin position="1090"/>
        <end position="1102"/>
    </location>
</feature>
<reference evidence="4 5" key="1">
    <citation type="submission" date="2024-01" db="EMBL/GenBank/DDBJ databases">
        <title>Comparative genomics of Cryptococcus and Kwoniella reveals pathogenesis evolution and contrasting modes of karyotype evolution via chromosome fusion or intercentromeric recombination.</title>
        <authorList>
            <person name="Coelho M.A."/>
            <person name="David-Palma M."/>
            <person name="Shea T."/>
            <person name="Bowers K."/>
            <person name="McGinley-Smith S."/>
            <person name="Mohammad A.W."/>
            <person name="Gnirke A."/>
            <person name="Yurkov A.M."/>
            <person name="Nowrousian M."/>
            <person name="Sun S."/>
            <person name="Cuomo C.A."/>
            <person name="Heitman J."/>
        </authorList>
    </citation>
    <scope>NUCLEOTIDE SEQUENCE [LARGE SCALE GENOMIC DNA]</scope>
    <source>
        <strain evidence="4 5">CBS 6074</strain>
    </source>
</reference>
<dbReference type="GeneID" id="91097576"/>
<feature type="region of interest" description="Disordered" evidence="2">
    <location>
        <begin position="746"/>
        <end position="765"/>
    </location>
</feature>
<dbReference type="GO" id="GO:0000981">
    <property type="term" value="F:DNA-binding transcription factor activity, RNA polymerase II-specific"/>
    <property type="evidence" value="ECO:0007669"/>
    <property type="project" value="InterPro"/>
</dbReference>
<feature type="compositionally biased region" description="Low complexity" evidence="2">
    <location>
        <begin position="44"/>
        <end position="86"/>
    </location>
</feature>
<feature type="compositionally biased region" description="Polar residues" evidence="2">
    <location>
        <begin position="1109"/>
        <end position="1124"/>
    </location>
</feature>
<feature type="region of interest" description="Disordered" evidence="2">
    <location>
        <begin position="402"/>
        <end position="428"/>
    </location>
</feature>
<name>A0AAX4K5A8_9TREE</name>
<feature type="region of interest" description="Disordered" evidence="2">
    <location>
        <begin position="153"/>
        <end position="220"/>
    </location>
</feature>
<feature type="compositionally biased region" description="Low complexity" evidence="2">
    <location>
        <begin position="1139"/>
        <end position="1151"/>
    </location>
</feature>
<keyword evidence="5" id="KW-1185">Reference proteome</keyword>
<evidence type="ECO:0000259" key="3">
    <source>
        <dbReference type="PROSITE" id="PS50048"/>
    </source>
</evidence>
<dbReference type="PROSITE" id="PS00463">
    <property type="entry name" value="ZN2_CY6_FUNGAL_1"/>
    <property type="match status" value="1"/>
</dbReference>
<dbReference type="Gene3D" id="4.10.240.10">
    <property type="entry name" value="Zn(2)-C6 fungal-type DNA-binding domain"/>
    <property type="match status" value="1"/>
</dbReference>
<feature type="compositionally biased region" description="Polar residues" evidence="2">
    <location>
        <begin position="415"/>
        <end position="428"/>
    </location>
</feature>
<evidence type="ECO:0000256" key="2">
    <source>
        <dbReference type="SAM" id="MobiDB-lite"/>
    </source>
</evidence>
<feature type="compositionally biased region" description="Polar residues" evidence="2">
    <location>
        <begin position="1072"/>
        <end position="1089"/>
    </location>
</feature>
<dbReference type="SUPFAM" id="SSF57701">
    <property type="entry name" value="Zn2/Cys6 DNA-binding domain"/>
    <property type="match status" value="1"/>
</dbReference>